<dbReference type="SUPFAM" id="SSF82549">
    <property type="entry name" value="DAK1/DegV-like"/>
    <property type="match status" value="1"/>
</dbReference>
<keyword evidence="2" id="KW-0446">Lipid-binding</keyword>
<dbReference type="PATRIC" id="fig|119224.3.peg.1613"/>
<dbReference type="STRING" id="119224.AKK44_02090"/>
<gene>
    <name evidence="3" type="ORF">AKK44_02090</name>
</gene>
<comment type="function">
    <text evidence="1">May bind long-chain fatty acids, such as palmitate, and may play a role in lipid transport or fatty acid metabolism.</text>
</comment>
<dbReference type="InterPro" id="IPR050270">
    <property type="entry name" value="DegV_domain_contain"/>
</dbReference>
<sequence>MKLAVITDSSAALPESLLGYKDLFRLPIPIIMNNRTYIEGNDLTLEDFYRKMDDSPELPKTSQPSLSELDTLLSDLSSKGYTHVIGLFLASGISGFWQNIQFLIEEHAELTIAFPDSKITSAPLGSMVKNACEWSQQGLSFQEIIDCLQQQINGTTAFIMVDDLNHLVKGGRLSNGSALLGNLLSIKPILHFNEAGQIVVYEKVRTEKKAMKRLVDILKDITKDGDYEISIIHSKAKEKADALKQMLLDTGYQMPVEEVHFGSVIATHLGKGAVAFGLTPVIHQTKN</sequence>
<dbReference type="PANTHER" id="PTHR33434">
    <property type="entry name" value="DEGV DOMAIN-CONTAINING PROTEIN DR_1986-RELATED"/>
    <property type="match status" value="1"/>
</dbReference>
<dbReference type="InterPro" id="IPR043168">
    <property type="entry name" value="DegV_C"/>
</dbReference>
<dbReference type="PANTHER" id="PTHR33434:SF2">
    <property type="entry name" value="FATTY ACID-BINDING PROTEIN TM_1468"/>
    <property type="match status" value="1"/>
</dbReference>
<evidence type="ECO:0008006" key="5">
    <source>
        <dbReference type="Google" id="ProtNLM"/>
    </source>
</evidence>
<evidence type="ECO:0000313" key="3">
    <source>
        <dbReference type="EMBL" id="KPJ22944.1"/>
    </source>
</evidence>
<reference evidence="3 4" key="1">
    <citation type="submission" date="2015-08" db="EMBL/GenBank/DDBJ databases">
        <title>Genome sequence of Streptococcus phocae subsp. phocae ATCC 51973T isolated from liver specimen obtained from seal.</title>
        <authorList>
            <person name="Avendano-Herrera R."/>
        </authorList>
    </citation>
    <scope>NUCLEOTIDE SEQUENCE [LARGE SCALE GENOMIC DNA]</scope>
    <source>
        <strain evidence="3 4">ATCC 51973</strain>
    </source>
</reference>
<dbReference type="EMBL" id="LHQM01000007">
    <property type="protein sequence ID" value="KPJ22944.1"/>
    <property type="molecule type" value="Genomic_DNA"/>
</dbReference>
<protein>
    <recommendedName>
        <fullName evidence="5">EDD domain protein</fullName>
    </recommendedName>
</protein>
<comment type="caution">
    <text evidence="3">The sequence shown here is derived from an EMBL/GenBank/DDBJ whole genome shotgun (WGS) entry which is preliminary data.</text>
</comment>
<keyword evidence="4" id="KW-1185">Reference proteome</keyword>
<dbReference type="Proteomes" id="UP000049578">
    <property type="component" value="Unassembled WGS sequence"/>
</dbReference>
<accession>A0A0P6SND7</accession>
<dbReference type="InterPro" id="IPR003797">
    <property type="entry name" value="DegV"/>
</dbReference>
<dbReference type="RefSeq" id="WP_054278304.1">
    <property type="nucleotide sequence ID" value="NZ_LHQM01000007.1"/>
</dbReference>
<dbReference type="Gene3D" id="3.40.50.10170">
    <property type="match status" value="1"/>
</dbReference>
<dbReference type="NCBIfam" id="TIGR00762">
    <property type="entry name" value="DegV"/>
    <property type="match status" value="1"/>
</dbReference>
<dbReference type="Pfam" id="PF02645">
    <property type="entry name" value="DegV"/>
    <property type="match status" value="1"/>
</dbReference>
<evidence type="ECO:0000313" key="4">
    <source>
        <dbReference type="Proteomes" id="UP000049578"/>
    </source>
</evidence>
<proteinExistence type="predicted"/>
<evidence type="ECO:0000256" key="1">
    <source>
        <dbReference type="ARBA" id="ARBA00003238"/>
    </source>
</evidence>
<dbReference type="AlphaFoldDB" id="A0A0P6SND7"/>
<name>A0A0P6SND7_9STRE</name>
<dbReference type="Gene3D" id="3.30.1180.10">
    <property type="match status" value="1"/>
</dbReference>
<dbReference type="PROSITE" id="PS51482">
    <property type="entry name" value="DEGV"/>
    <property type="match status" value="1"/>
</dbReference>
<dbReference type="GO" id="GO:0008289">
    <property type="term" value="F:lipid binding"/>
    <property type="evidence" value="ECO:0007669"/>
    <property type="project" value="UniProtKB-KW"/>
</dbReference>
<organism evidence="3 4">
    <name type="scientific">Streptococcus phocae</name>
    <dbReference type="NCBI Taxonomy" id="119224"/>
    <lineage>
        <taxon>Bacteria</taxon>
        <taxon>Bacillati</taxon>
        <taxon>Bacillota</taxon>
        <taxon>Bacilli</taxon>
        <taxon>Lactobacillales</taxon>
        <taxon>Streptococcaceae</taxon>
        <taxon>Streptococcus</taxon>
    </lineage>
</organism>
<evidence type="ECO:0000256" key="2">
    <source>
        <dbReference type="ARBA" id="ARBA00023121"/>
    </source>
</evidence>